<dbReference type="OrthoDB" id="6428710at2759"/>
<keyword evidence="3" id="KW-1185">Reference proteome</keyword>
<feature type="region of interest" description="Disordered" evidence="1">
    <location>
        <begin position="262"/>
        <end position="284"/>
    </location>
</feature>
<feature type="compositionally biased region" description="Low complexity" evidence="1">
    <location>
        <begin position="687"/>
        <end position="724"/>
    </location>
</feature>
<feature type="compositionally biased region" description="Polar residues" evidence="1">
    <location>
        <begin position="765"/>
        <end position="778"/>
    </location>
</feature>
<feature type="compositionally biased region" description="Basic and acidic residues" evidence="1">
    <location>
        <begin position="71"/>
        <end position="87"/>
    </location>
</feature>
<feature type="region of interest" description="Disordered" evidence="1">
    <location>
        <begin position="1033"/>
        <end position="1059"/>
    </location>
</feature>
<feature type="compositionally biased region" description="Polar residues" evidence="1">
    <location>
        <begin position="313"/>
        <end position="330"/>
    </location>
</feature>
<protein>
    <submittedName>
        <fullName evidence="2">Uncharacterized protein</fullName>
    </submittedName>
</protein>
<feature type="region of interest" description="Disordered" evidence="1">
    <location>
        <begin position="307"/>
        <end position="458"/>
    </location>
</feature>
<dbReference type="InParanoid" id="E2BY48"/>
<feature type="region of interest" description="Disordered" evidence="1">
    <location>
        <begin position="912"/>
        <end position="947"/>
    </location>
</feature>
<dbReference type="Proteomes" id="UP000008237">
    <property type="component" value="Unassembled WGS sequence"/>
</dbReference>
<accession>E2BY48</accession>
<dbReference type="FunCoup" id="E2BY48">
    <property type="interactions" value="9"/>
</dbReference>
<feature type="compositionally biased region" description="Low complexity" evidence="1">
    <location>
        <begin position="145"/>
        <end position="155"/>
    </location>
</feature>
<dbReference type="STRING" id="610380.E2BY48"/>
<reference evidence="2 3" key="1">
    <citation type="journal article" date="2010" name="Science">
        <title>Genomic comparison of the ants Camponotus floridanus and Harpegnathos saltator.</title>
        <authorList>
            <person name="Bonasio R."/>
            <person name="Zhang G."/>
            <person name="Ye C."/>
            <person name="Mutti N.S."/>
            <person name="Fang X."/>
            <person name="Qin N."/>
            <person name="Donahue G."/>
            <person name="Yang P."/>
            <person name="Li Q."/>
            <person name="Li C."/>
            <person name="Zhang P."/>
            <person name="Huang Z."/>
            <person name="Berger S.L."/>
            <person name="Reinberg D."/>
            <person name="Wang J."/>
            <person name="Liebig J."/>
        </authorList>
    </citation>
    <scope>NUCLEOTIDE SEQUENCE [LARGE SCALE GENOMIC DNA]</scope>
    <source>
        <strain evidence="2 3">R22 G/1</strain>
    </source>
</reference>
<organism evidence="3">
    <name type="scientific">Harpegnathos saltator</name>
    <name type="common">Jerdon's jumping ant</name>
    <dbReference type="NCBI Taxonomy" id="610380"/>
    <lineage>
        <taxon>Eukaryota</taxon>
        <taxon>Metazoa</taxon>
        <taxon>Ecdysozoa</taxon>
        <taxon>Arthropoda</taxon>
        <taxon>Hexapoda</taxon>
        <taxon>Insecta</taxon>
        <taxon>Pterygota</taxon>
        <taxon>Neoptera</taxon>
        <taxon>Endopterygota</taxon>
        <taxon>Hymenoptera</taxon>
        <taxon>Apocrita</taxon>
        <taxon>Aculeata</taxon>
        <taxon>Formicoidea</taxon>
        <taxon>Formicidae</taxon>
        <taxon>Ponerinae</taxon>
        <taxon>Ponerini</taxon>
        <taxon>Harpegnathos</taxon>
    </lineage>
</organism>
<feature type="compositionally biased region" description="Basic and acidic residues" evidence="1">
    <location>
        <begin position="754"/>
        <end position="764"/>
    </location>
</feature>
<sequence>MASGLPSVHQRKLGPAPIASFEDLSDEVENGESTIGRMPGIVEVTTPATPGSSLKTPSTPRIDISRASSSSHHEDSNSRDSSPERELLAGADPPSGCKLTLGYKEDAQDLRSSTEELDLQDPVHEQDLKRESKKLARKRKDDGSQSDYSGKQQQQQDRERKDSNCSEICLLNISGRTSRLSSVGSQGSGVSGKLSVVSATSSRSPSPHKCLLETSFCGSKPTLADNLIEPSKPETDDLEKILLKREADTTKALIPESIKVSMVGGNLKPDPLDKPRRRGREERKEIFKREVEITKRFLEKVNIEVPIIKRSSEQGPSTLQQDPTKTQVQEVQKPATLDFNDKRKKAQNFKEIVQTTPTTSSVTGSPKLPRHQKVRDLEGSRTPSPSSVSRKSSFASLFKARTDGSVLSPESPSPSTKPRRSLTSKLRDTTESLRSRSKSRERVSADKSSNLKKDSKNKGVFSSTLSLFKKRERKKSYDEAIAASCDLDAPSGEHPSLENIGHVEFTFNTEKERRHDDSIFISLHADDRNYEEALPSESVSIPLETPTKLLDEYESEPHTGSIITEVSIEHHPAPVAKIRTEAQIEITAISKSSFRDGQLPQSVSKDSQLSRSSSRDSKISVQTNKMVETLPAKAGTTVAKPSTPAKSSSPTAIKSAELRVSSGTSKDFAGKRPDIAKPKRKSRERQQQQQQHQQQHQHQHQQPQQQHQHQHQQQQQQLQQPQHLESSEKIREDDDATQQKKAISREAPLLAESNKSDQLNDKIGKSQQDSLVKTSSMISDLDHNSSESERDSEIEFIRNKVEKMAEELPDERKGLFYEESFEEDLPYVPTTLPLEKSVAVPILPVKQRLQEVRTIPIERPRSTTPINPTLLDEFVMQTSLDERRVERMKISLPREDSFKLKSPRRHAANTFTEFAGKVPPDGGRKTTQGKSPSPPPLPPRAHAARPSNWINFEEIPEKRKAPKRIQTIPRPEDEVVKGAGNYSYVQPEECKCECHEESRRASMREMVVVAATVTTTTTTATVTATSTSAAASTRTSSCSSNGERPCNGENCTAPTGSSVDRASIVSDSSLECSLSIDDGQSTQALLGNSTKPFAMDLDVRSNRSSIISQEENDENQHQ</sequence>
<dbReference type="AlphaFoldDB" id="E2BY48"/>
<feature type="compositionally biased region" description="Polar residues" evidence="1">
    <location>
        <begin position="46"/>
        <end position="59"/>
    </location>
</feature>
<feature type="compositionally biased region" description="Basic and acidic residues" evidence="1">
    <location>
        <begin position="103"/>
        <end position="114"/>
    </location>
</feature>
<gene>
    <name evidence="2" type="ORF">EAI_09813</name>
</gene>
<feature type="compositionally biased region" description="Polar residues" evidence="1">
    <location>
        <begin position="1049"/>
        <end position="1059"/>
    </location>
</feature>
<evidence type="ECO:0000256" key="1">
    <source>
        <dbReference type="SAM" id="MobiDB-lite"/>
    </source>
</evidence>
<name>E2BY48_HARSA</name>
<dbReference type="SUPFAM" id="SSF81995">
    <property type="entry name" value="beta-sandwich domain of Sec23/24"/>
    <property type="match status" value="1"/>
</dbReference>
<feature type="compositionally biased region" description="Basic and acidic residues" evidence="1">
    <location>
        <begin position="780"/>
        <end position="793"/>
    </location>
</feature>
<feature type="compositionally biased region" description="Low complexity" evidence="1">
    <location>
        <begin position="355"/>
        <end position="366"/>
    </location>
</feature>
<feature type="compositionally biased region" description="Low complexity" evidence="1">
    <location>
        <begin position="380"/>
        <end position="396"/>
    </location>
</feature>
<feature type="region of interest" description="Disordered" evidence="1">
    <location>
        <begin position="1"/>
        <end position="163"/>
    </location>
</feature>
<feature type="compositionally biased region" description="Low complexity" evidence="1">
    <location>
        <begin position="639"/>
        <end position="652"/>
    </location>
</feature>
<feature type="compositionally biased region" description="Basic and acidic residues" evidence="1">
    <location>
        <begin position="425"/>
        <end position="457"/>
    </location>
</feature>
<dbReference type="OMA" id="PIIPMRE"/>
<feature type="compositionally biased region" description="Basic and acidic residues" evidence="1">
    <location>
        <begin position="270"/>
        <end position="284"/>
    </location>
</feature>
<feature type="compositionally biased region" description="Basic and acidic residues" evidence="1">
    <location>
        <begin position="121"/>
        <end position="143"/>
    </location>
</feature>
<feature type="region of interest" description="Disordered" evidence="1">
    <location>
        <begin position="595"/>
        <end position="793"/>
    </location>
</feature>
<dbReference type="EMBL" id="GL451420">
    <property type="protein sequence ID" value="EFN79327.1"/>
    <property type="molecule type" value="Genomic_DNA"/>
</dbReference>
<evidence type="ECO:0000313" key="3">
    <source>
        <dbReference type="Proteomes" id="UP000008237"/>
    </source>
</evidence>
<evidence type="ECO:0000313" key="2">
    <source>
        <dbReference type="EMBL" id="EFN79327.1"/>
    </source>
</evidence>
<feature type="compositionally biased region" description="Basic and acidic residues" evidence="1">
    <location>
        <begin position="668"/>
        <end position="677"/>
    </location>
</feature>
<feature type="compositionally biased region" description="Low complexity" evidence="1">
    <location>
        <begin position="601"/>
        <end position="612"/>
    </location>
</feature>
<proteinExistence type="predicted"/>